<dbReference type="EMBL" id="PKQI01000003">
    <property type="protein sequence ID" value="NNV22638.1"/>
    <property type="molecule type" value="Genomic_DNA"/>
</dbReference>
<dbReference type="Proteomes" id="UP000526233">
    <property type="component" value="Unassembled WGS sequence"/>
</dbReference>
<gene>
    <name evidence="1" type="ORF">EHE22_19700</name>
</gene>
<reference evidence="1 2" key="1">
    <citation type="submission" date="2018-11" db="EMBL/GenBank/DDBJ databases">
        <title>Genome sequencing and analysis.</title>
        <authorList>
            <person name="Huang Y.-T."/>
        </authorList>
    </citation>
    <scope>NUCLEOTIDE SEQUENCE [LARGE SCALE GENOMIC DNA]</scope>
    <source>
        <strain evidence="1 2">SHIN</strain>
    </source>
</reference>
<proteinExistence type="predicted"/>
<accession>A0A7Y3T831</accession>
<organism evidence="1 2">
    <name type="scientific">Brucella pseudogrignonensis</name>
    <dbReference type="NCBI Taxonomy" id="419475"/>
    <lineage>
        <taxon>Bacteria</taxon>
        <taxon>Pseudomonadati</taxon>
        <taxon>Pseudomonadota</taxon>
        <taxon>Alphaproteobacteria</taxon>
        <taxon>Hyphomicrobiales</taxon>
        <taxon>Brucellaceae</taxon>
        <taxon>Brucella/Ochrobactrum group</taxon>
        <taxon>Brucella</taxon>
    </lineage>
</organism>
<protein>
    <submittedName>
        <fullName evidence="1">Uncharacterized protein</fullName>
    </submittedName>
</protein>
<dbReference type="RefSeq" id="WP_171380157.1">
    <property type="nucleotide sequence ID" value="NZ_PKQI01000003.1"/>
</dbReference>
<evidence type="ECO:0000313" key="1">
    <source>
        <dbReference type="EMBL" id="NNV22638.1"/>
    </source>
</evidence>
<name>A0A7Y3T831_9HYPH</name>
<evidence type="ECO:0000313" key="2">
    <source>
        <dbReference type="Proteomes" id="UP000526233"/>
    </source>
</evidence>
<sequence length="71" mass="8175">MKRVEVYEAKDGSLHKDLERAYASELHALLPKSEVNPNAKVLDWSDCLRIVEQVEIIAPLLINYLEKRGQK</sequence>
<dbReference type="AlphaFoldDB" id="A0A7Y3T831"/>
<comment type="caution">
    <text evidence="1">The sequence shown here is derived from an EMBL/GenBank/DDBJ whole genome shotgun (WGS) entry which is preliminary data.</text>
</comment>